<proteinExistence type="inferred from homology"/>
<evidence type="ECO:0000256" key="14">
    <source>
        <dbReference type="PIRNR" id="PIRNR006404"/>
    </source>
</evidence>
<dbReference type="SUPFAM" id="SSF54631">
    <property type="entry name" value="CBS-domain pair"/>
    <property type="match status" value="1"/>
</dbReference>
<feature type="domain" description="CBS" evidence="17">
    <location>
        <begin position="330"/>
        <end position="381"/>
    </location>
</feature>
<keyword evidence="12" id="KW-0129">CBS domain</keyword>
<evidence type="ECO:0000259" key="18">
    <source>
        <dbReference type="Pfam" id="PF02163"/>
    </source>
</evidence>
<evidence type="ECO:0000256" key="2">
    <source>
        <dbReference type="ARBA" id="ARBA00007931"/>
    </source>
</evidence>
<protein>
    <recommendedName>
        <fullName evidence="14">Zinc metalloprotease</fullName>
    </recommendedName>
</protein>
<dbReference type="EMBL" id="CP157483">
    <property type="protein sequence ID" value="XBO43356.1"/>
    <property type="molecule type" value="Genomic_DNA"/>
</dbReference>
<comment type="caution">
    <text evidence="14">Lacks conserved residue(s) required for the propagation of feature annotation.</text>
</comment>
<dbReference type="Pfam" id="PF00571">
    <property type="entry name" value="CBS"/>
    <property type="match status" value="1"/>
</dbReference>
<feature type="transmembrane region" description="Helical" evidence="14">
    <location>
        <begin position="38"/>
        <end position="56"/>
    </location>
</feature>
<evidence type="ECO:0000256" key="11">
    <source>
        <dbReference type="ARBA" id="ARBA00023049"/>
    </source>
</evidence>
<evidence type="ECO:0000256" key="12">
    <source>
        <dbReference type="ARBA" id="ARBA00023122"/>
    </source>
</evidence>
<feature type="domain" description="Peptidase M50" evidence="18">
    <location>
        <begin position="80"/>
        <end position="148"/>
    </location>
</feature>
<evidence type="ECO:0000256" key="13">
    <source>
        <dbReference type="ARBA" id="ARBA00023136"/>
    </source>
</evidence>
<feature type="transmembrane region" description="Helical" evidence="14">
    <location>
        <begin position="68"/>
        <end position="87"/>
    </location>
</feature>
<evidence type="ECO:0000256" key="1">
    <source>
        <dbReference type="ARBA" id="ARBA00004651"/>
    </source>
</evidence>
<keyword evidence="3" id="KW-1003">Cell membrane</keyword>
<comment type="similarity">
    <text evidence="2 14">Belongs to the peptidase M50B family.</text>
</comment>
<dbReference type="PIRSF" id="PIRSF006404">
    <property type="entry name" value="UCP006404_Pept_M50_CBS"/>
    <property type="match status" value="1"/>
</dbReference>
<keyword evidence="4 14" id="KW-0645">Protease</keyword>
<feature type="binding site" evidence="16">
    <location>
        <position position="184"/>
    </location>
    <ligand>
        <name>Zn(2+)</name>
        <dbReference type="ChEBI" id="CHEBI:29105"/>
        <note>catalytic</note>
    </ligand>
</feature>
<evidence type="ECO:0000256" key="10">
    <source>
        <dbReference type="ARBA" id="ARBA00022989"/>
    </source>
</evidence>
<keyword evidence="9 14" id="KW-0862">Zinc</keyword>
<dbReference type="InterPro" id="IPR046342">
    <property type="entry name" value="CBS_dom_sf"/>
</dbReference>
<keyword evidence="7" id="KW-0677">Repeat</keyword>
<evidence type="ECO:0000256" key="5">
    <source>
        <dbReference type="ARBA" id="ARBA00022692"/>
    </source>
</evidence>
<feature type="binding site" evidence="16">
    <location>
        <position position="92"/>
    </location>
    <ligand>
        <name>Zn(2+)</name>
        <dbReference type="ChEBI" id="CHEBI:29105"/>
        <note>catalytic</note>
    </ligand>
</feature>
<evidence type="ECO:0000256" key="4">
    <source>
        <dbReference type="ARBA" id="ARBA00022670"/>
    </source>
</evidence>
<feature type="binding site" evidence="16">
    <location>
        <position position="88"/>
    </location>
    <ligand>
        <name>Zn(2+)</name>
        <dbReference type="ChEBI" id="CHEBI:29105"/>
        <note>catalytic</note>
    </ligand>
</feature>
<sequence>MSSSKADGDQSRPALARGSTPFGAGVPLGRWFGIPVKAHWSVLIAMVLFAALIASVELPTVLPGSSALSYWVTGAVLAPLFFATLLAHEVAHAVTARHFRIPVHQITLWMLGGLTELEGETPAPRAEALIAAAGPATSLAIGAVCAAGARLAPCPELVLAALGRLARVNLLLGLFNLLPGAPLDGGRLLRAVLSWRGHDRAAAAAKAARAGRVLGMVLVGLGILETLTGGVLGLWTVLVGWFILNGAATERYAVRAEGLAGLTVRDAMTATPQVFPDRATVEEVLTRLGPDSARQGFFPLTDVDGTLSGAVTLPMLDAIPADRVASTRLGDVANRRPLLTTTPSQDLGTVLLPLHLRGGIAIVLDDGHPVGVVTDGDLARVAAIVRGGSPAQ</sequence>
<dbReference type="GO" id="GO:0005886">
    <property type="term" value="C:plasma membrane"/>
    <property type="evidence" value="ECO:0007669"/>
    <property type="project" value="UniProtKB-SubCell"/>
</dbReference>
<organism evidence="19">
    <name type="scientific">Pedococcus sp. KACC 23699</name>
    <dbReference type="NCBI Taxonomy" id="3149228"/>
    <lineage>
        <taxon>Bacteria</taxon>
        <taxon>Bacillati</taxon>
        <taxon>Actinomycetota</taxon>
        <taxon>Actinomycetes</taxon>
        <taxon>Micrococcales</taxon>
        <taxon>Intrasporangiaceae</taxon>
        <taxon>Pedococcus</taxon>
    </lineage>
</organism>
<keyword evidence="5 14" id="KW-0812">Transmembrane</keyword>
<dbReference type="PANTHER" id="PTHR39188">
    <property type="entry name" value="MEMBRANE-ASSOCIATED ZINC METALLOPROTEASE M50B"/>
    <property type="match status" value="1"/>
</dbReference>
<dbReference type="InterPro" id="IPR000644">
    <property type="entry name" value="CBS_dom"/>
</dbReference>
<keyword evidence="13 14" id="KW-0472">Membrane</keyword>
<evidence type="ECO:0000256" key="7">
    <source>
        <dbReference type="ARBA" id="ARBA00022737"/>
    </source>
</evidence>
<comment type="subcellular location">
    <subcellularLocation>
        <location evidence="1">Cell membrane</location>
        <topology evidence="1">Multi-pass membrane protein</topology>
    </subcellularLocation>
</comment>
<keyword evidence="10 14" id="KW-1133">Transmembrane helix</keyword>
<dbReference type="InterPro" id="IPR016483">
    <property type="entry name" value="UCP006404_Pept_M50_CBS"/>
</dbReference>
<reference evidence="19" key="1">
    <citation type="submission" date="2024-05" db="EMBL/GenBank/DDBJ databases">
        <authorList>
            <person name="Kim S."/>
            <person name="Heo J."/>
            <person name="Choi H."/>
            <person name="Choi Y."/>
            <person name="Kwon S.-W."/>
            <person name="Kim Y."/>
        </authorList>
    </citation>
    <scope>NUCLEOTIDE SEQUENCE</scope>
    <source>
        <strain evidence="19">KACC 23699</strain>
    </source>
</reference>
<keyword evidence="11 14" id="KW-0482">Metalloprotease</keyword>
<keyword evidence="8 14" id="KW-0378">Hydrolase</keyword>
<dbReference type="Pfam" id="PF02163">
    <property type="entry name" value="Peptidase_M50"/>
    <property type="match status" value="2"/>
</dbReference>
<dbReference type="GO" id="GO:0006508">
    <property type="term" value="P:proteolysis"/>
    <property type="evidence" value="ECO:0007669"/>
    <property type="project" value="UniProtKB-KW"/>
</dbReference>
<feature type="active site" evidence="15">
    <location>
        <position position="89"/>
    </location>
</feature>
<dbReference type="Gene3D" id="3.10.580.10">
    <property type="entry name" value="CBS-domain"/>
    <property type="match status" value="1"/>
</dbReference>
<evidence type="ECO:0000256" key="16">
    <source>
        <dbReference type="PIRSR" id="PIRSR006404-2"/>
    </source>
</evidence>
<accession>A0AAU7JT34</accession>
<comment type="cofactor">
    <cofactor evidence="14 16">
        <name>Zn(2+)</name>
        <dbReference type="ChEBI" id="CHEBI:29105"/>
    </cofactor>
    <text evidence="14 16">Binds 1 zinc ion per subunit.</text>
</comment>
<keyword evidence="6 14" id="KW-0479">Metal-binding</keyword>
<dbReference type="RefSeq" id="WP_406830790.1">
    <property type="nucleotide sequence ID" value="NZ_CP157483.1"/>
</dbReference>
<dbReference type="AlphaFoldDB" id="A0AAU7JT34"/>
<feature type="domain" description="Peptidase M50" evidence="18">
    <location>
        <begin position="161"/>
        <end position="217"/>
    </location>
</feature>
<dbReference type="InterPro" id="IPR008915">
    <property type="entry name" value="Peptidase_M50"/>
</dbReference>
<gene>
    <name evidence="19" type="ORF">ABEG17_17610</name>
</gene>
<feature type="transmembrane region" description="Helical" evidence="14">
    <location>
        <begin position="213"/>
        <end position="244"/>
    </location>
</feature>
<evidence type="ECO:0000259" key="17">
    <source>
        <dbReference type="Pfam" id="PF00571"/>
    </source>
</evidence>
<name>A0AAU7JT34_9MICO</name>
<dbReference type="GO" id="GO:0046872">
    <property type="term" value="F:metal ion binding"/>
    <property type="evidence" value="ECO:0007669"/>
    <property type="project" value="UniProtKB-UniRule"/>
</dbReference>
<evidence type="ECO:0000313" key="19">
    <source>
        <dbReference type="EMBL" id="XBO43356.1"/>
    </source>
</evidence>
<evidence type="ECO:0000256" key="3">
    <source>
        <dbReference type="ARBA" id="ARBA00022475"/>
    </source>
</evidence>
<evidence type="ECO:0000256" key="9">
    <source>
        <dbReference type="ARBA" id="ARBA00022833"/>
    </source>
</evidence>
<dbReference type="GO" id="GO:0008237">
    <property type="term" value="F:metallopeptidase activity"/>
    <property type="evidence" value="ECO:0007669"/>
    <property type="project" value="UniProtKB-UniRule"/>
</dbReference>
<evidence type="ECO:0000256" key="15">
    <source>
        <dbReference type="PIRSR" id="PIRSR006404-1"/>
    </source>
</evidence>
<evidence type="ECO:0000256" key="6">
    <source>
        <dbReference type="ARBA" id="ARBA00022723"/>
    </source>
</evidence>
<evidence type="ECO:0000256" key="8">
    <source>
        <dbReference type="ARBA" id="ARBA00022801"/>
    </source>
</evidence>
<dbReference type="PANTHER" id="PTHR39188:SF3">
    <property type="entry name" value="STAGE IV SPORULATION PROTEIN FB"/>
    <property type="match status" value="1"/>
</dbReference>